<dbReference type="Proteomes" id="UP001183127">
    <property type="component" value="Chromosome"/>
</dbReference>
<evidence type="ECO:0000256" key="5">
    <source>
        <dbReference type="ARBA" id="ARBA00023136"/>
    </source>
</evidence>
<gene>
    <name evidence="9" type="ORF">RAH46_21225</name>
</gene>
<dbReference type="EMBL" id="CP132921">
    <property type="protein sequence ID" value="WMW04823.1"/>
    <property type="molecule type" value="Genomic_DNA"/>
</dbReference>
<evidence type="ECO:0000256" key="3">
    <source>
        <dbReference type="ARBA" id="ARBA00022692"/>
    </source>
</evidence>
<evidence type="ECO:0000256" key="2">
    <source>
        <dbReference type="ARBA" id="ARBA00022475"/>
    </source>
</evidence>
<keyword evidence="10" id="KW-1185">Reference proteome</keyword>
<evidence type="ECO:0000313" key="10">
    <source>
        <dbReference type="Proteomes" id="UP001183127"/>
    </source>
</evidence>
<keyword evidence="5 7" id="KW-0472">Membrane</keyword>
<comment type="subcellular location">
    <subcellularLocation>
        <location evidence="1">Cell membrane</location>
        <topology evidence="1">Multi-pass membrane protein</topology>
    </subcellularLocation>
</comment>
<feature type="transmembrane region" description="Helical" evidence="7">
    <location>
        <begin position="314"/>
        <end position="334"/>
    </location>
</feature>
<dbReference type="InterPro" id="IPR050445">
    <property type="entry name" value="Bact_polysacc_biosynth/exp"/>
</dbReference>
<feature type="transmembrane region" description="Helical" evidence="7">
    <location>
        <begin position="27"/>
        <end position="47"/>
    </location>
</feature>
<dbReference type="PANTHER" id="PTHR32309">
    <property type="entry name" value="TYROSINE-PROTEIN KINASE"/>
    <property type="match status" value="1"/>
</dbReference>
<accession>A0ABY9QLA8</accession>
<protein>
    <submittedName>
        <fullName evidence="9">Wzz/FepE/Etk N-terminal domain-containing protein</fullName>
    </submittedName>
</protein>
<organism evidence="9 10">
    <name type="scientific">Pseudomonas entomophila</name>
    <dbReference type="NCBI Taxonomy" id="312306"/>
    <lineage>
        <taxon>Bacteria</taxon>
        <taxon>Pseudomonadati</taxon>
        <taxon>Pseudomonadota</taxon>
        <taxon>Gammaproteobacteria</taxon>
        <taxon>Pseudomonadales</taxon>
        <taxon>Pseudomonadaceae</taxon>
        <taxon>Pseudomonas</taxon>
    </lineage>
</organism>
<feature type="domain" description="Polysaccharide chain length determinant N-terminal" evidence="8">
    <location>
        <begin position="13"/>
        <end position="107"/>
    </location>
</feature>
<name>A0ABY9QLA8_9PSED</name>
<evidence type="ECO:0000256" key="7">
    <source>
        <dbReference type="SAM" id="Phobius"/>
    </source>
</evidence>
<keyword evidence="2" id="KW-1003">Cell membrane</keyword>
<dbReference type="Pfam" id="PF02706">
    <property type="entry name" value="Wzz"/>
    <property type="match status" value="1"/>
</dbReference>
<dbReference type="RefSeq" id="WP_011532778.1">
    <property type="nucleotide sequence ID" value="NZ_CP132921.1"/>
</dbReference>
<evidence type="ECO:0000256" key="6">
    <source>
        <dbReference type="SAM" id="Coils"/>
    </source>
</evidence>
<reference evidence="9 10" key="1">
    <citation type="submission" date="2023-08" db="EMBL/GenBank/DDBJ databases">
        <title>Complete Genome Sequence of Pseudomonas entomophila TVIN A01.</title>
        <authorList>
            <person name="Shelke T."/>
            <person name="Mahar N.S."/>
            <person name="Gupta I."/>
            <person name="Gupta V."/>
        </authorList>
    </citation>
    <scope>NUCLEOTIDE SEQUENCE [LARGE SCALE GENOMIC DNA]</scope>
    <source>
        <strain evidence="9 10">TVIN-A01</strain>
    </source>
</reference>
<evidence type="ECO:0000256" key="1">
    <source>
        <dbReference type="ARBA" id="ARBA00004651"/>
    </source>
</evidence>
<dbReference type="GeneID" id="32804747"/>
<keyword evidence="4 7" id="KW-1133">Transmembrane helix</keyword>
<keyword evidence="6" id="KW-0175">Coiled coil</keyword>
<dbReference type="SUPFAM" id="SSF160355">
    <property type="entry name" value="Bacterial polysaccharide co-polymerase-like"/>
    <property type="match status" value="1"/>
</dbReference>
<dbReference type="Gene3D" id="3.30.1890.10">
    <property type="entry name" value="FepE-like"/>
    <property type="match status" value="1"/>
</dbReference>
<dbReference type="PANTHER" id="PTHR32309:SF13">
    <property type="entry name" value="FERRIC ENTEROBACTIN TRANSPORT PROTEIN FEPE"/>
    <property type="match status" value="1"/>
</dbReference>
<evidence type="ECO:0000256" key="4">
    <source>
        <dbReference type="ARBA" id="ARBA00022989"/>
    </source>
</evidence>
<sequence length="346" mass="38880">MNVVQDGRERAGEIDFIELLVVLFKEWLLVVKVASLVFALGLVYVFYVPSRYEAKLFTIPPTQNDIAQLNYGRGGSAELPLISVGDVYSSYVRNLNSESMRMEFFNDVYFPSLAEKQKTSLRSDLYRQFFAALSILQGGKDQSDRYLITASSSSPEEAAKWVKQYTQMAGDRAKREVLKNIYSDALVKADNLEKQIRREQESARRERDDRIARLTEALVIARSVGLVKPPIISAELTAQMNGSLTYMRGSDALEAEIANLKKRSSDDPFISNLRQREAEVSFYRSLRIDPALIEVYQQDGDLIVPDRPVSPKSLLVLLIALCLGLAAGACLALARHGWVRRTVVSK</sequence>
<proteinExistence type="predicted"/>
<feature type="coiled-coil region" evidence="6">
    <location>
        <begin position="175"/>
        <end position="209"/>
    </location>
</feature>
<evidence type="ECO:0000259" key="8">
    <source>
        <dbReference type="Pfam" id="PF02706"/>
    </source>
</evidence>
<dbReference type="InterPro" id="IPR003856">
    <property type="entry name" value="LPS_length_determ_N"/>
</dbReference>
<keyword evidence="3 7" id="KW-0812">Transmembrane</keyword>
<evidence type="ECO:0000313" key="9">
    <source>
        <dbReference type="EMBL" id="WMW04823.1"/>
    </source>
</evidence>